<sequence>MATSRKLFGLCSVLMGSLFAYSASVQLNDPDWYFWFPLYSCACIVNMTNRTISAKITRQIAVTALWLGIFLFLKVVFQDFVHGIAGFWSLDLSERVVREKTGSVLVIASMILQLKASFMPNDPTKKHQREFSSLVNYGMLTLVAFSYMLSLSFLFFAVQKGEMKF</sequence>
<dbReference type="EMBL" id="CM039433">
    <property type="protein sequence ID" value="KAI4327535.1"/>
    <property type="molecule type" value="Genomic_DNA"/>
</dbReference>
<dbReference type="Proteomes" id="UP000828941">
    <property type="component" value="Chromosome 8"/>
</dbReference>
<protein>
    <submittedName>
        <fullName evidence="1">Uncharacterized protein</fullName>
    </submittedName>
</protein>
<proteinExistence type="predicted"/>
<evidence type="ECO:0000313" key="2">
    <source>
        <dbReference type="Proteomes" id="UP000828941"/>
    </source>
</evidence>
<reference evidence="1 2" key="1">
    <citation type="journal article" date="2022" name="DNA Res.">
        <title>Chromosomal-level genome assembly of the orchid tree Bauhinia variegata (Leguminosae; Cercidoideae) supports the allotetraploid origin hypothesis of Bauhinia.</title>
        <authorList>
            <person name="Zhong Y."/>
            <person name="Chen Y."/>
            <person name="Zheng D."/>
            <person name="Pang J."/>
            <person name="Liu Y."/>
            <person name="Luo S."/>
            <person name="Meng S."/>
            <person name="Qian L."/>
            <person name="Wei D."/>
            <person name="Dai S."/>
            <person name="Zhou R."/>
        </authorList>
    </citation>
    <scope>NUCLEOTIDE SEQUENCE [LARGE SCALE GENOMIC DNA]</scope>
    <source>
        <strain evidence="1">BV-YZ2020</strain>
    </source>
</reference>
<organism evidence="1 2">
    <name type="scientific">Bauhinia variegata</name>
    <name type="common">Purple orchid tree</name>
    <name type="synonym">Phanera variegata</name>
    <dbReference type="NCBI Taxonomy" id="167791"/>
    <lineage>
        <taxon>Eukaryota</taxon>
        <taxon>Viridiplantae</taxon>
        <taxon>Streptophyta</taxon>
        <taxon>Embryophyta</taxon>
        <taxon>Tracheophyta</taxon>
        <taxon>Spermatophyta</taxon>
        <taxon>Magnoliopsida</taxon>
        <taxon>eudicotyledons</taxon>
        <taxon>Gunneridae</taxon>
        <taxon>Pentapetalae</taxon>
        <taxon>rosids</taxon>
        <taxon>fabids</taxon>
        <taxon>Fabales</taxon>
        <taxon>Fabaceae</taxon>
        <taxon>Cercidoideae</taxon>
        <taxon>Cercideae</taxon>
        <taxon>Bauhiniinae</taxon>
        <taxon>Bauhinia</taxon>
    </lineage>
</organism>
<keyword evidence="2" id="KW-1185">Reference proteome</keyword>
<accession>A0ACB9MTP4</accession>
<name>A0ACB9MTP4_BAUVA</name>
<evidence type="ECO:0000313" key="1">
    <source>
        <dbReference type="EMBL" id="KAI4327535.1"/>
    </source>
</evidence>
<gene>
    <name evidence="1" type="ORF">L6164_019984</name>
</gene>
<comment type="caution">
    <text evidence="1">The sequence shown here is derived from an EMBL/GenBank/DDBJ whole genome shotgun (WGS) entry which is preliminary data.</text>
</comment>